<dbReference type="GO" id="GO:0031996">
    <property type="term" value="F:thioesterase binding"/>
    <property type="evidence" value="ECO:0007669"/>
    <property type="project" value="TreeGrafter"/>
</dbReference>
<evidence type="ECO:0000256" key="8">
    <source>
        <dbReference type="ARBA" id="ARBA00022833"/>
    </source>
</evidence>
<name>A0A8T2IK16_9PIPI</name>
<dbReference type="AlphaFoldDB" id="A0A8T2IK16"/>
<keyword evidence="8 11" id="KW-0862">Zinc</keyword>
<dbReference type="PIRSF" id="PIRSF015614">
    <property type="entry name" value="TRAF"/>
    <property type="match status" value="1"/>
</dbReference>
<dbReference type="PROSITE" id="PS50144">
    <property type="entry name" value="MATH"/>
    <property type="match status" value="1"/>
</dbReference>
<evidence type="ECO:0000256" key="4">
    <source>
        <dbReference type="ARBA" id="ARBA00022703"/>
    </source>
</evidence>
<dbReference type="PROSITE" id="PS50145">
    <property type="entry name" value="ZF_TRAF"/>
    <property type="match status" value="2"/>
</dbReference>
<evidence type="ECO:0000256" key="5">
    <source>
        <dbReference type="ARBA" id="ARBA00022723"/>
    </source>
</evidence>
<dbReference type="FunFam" id="3.30.40.10:FF:000323">
    <property type="entry name" value="TNF receptor-associated factor"/>
    <property type="match status" value="1"/>
</dbReference>
<dbReference type="Gene3D" id="3.30.40.10">
    <property type="entry name" value="Zinc/RING finger domain, C3HC4 (zinc finger)"/>
    <property type="match status" value="2"/>
</dbReference>
<evidence type="ECO:0000256" key="1">
    <source>
        <dbReference type="ARBA" id="ARBA00004496"/>
    </source>
</evidence>
<keyword evidence="6" id="KW-0677">Repeat</keyword>
<evidence type="ECO:0000313" key="15">
    <source>
        <dbReference type="EMBL" id="KAG8430881.1"/>
    </source>
</evidence>
<dbReference type="OrthoDB" id="1737200at2759"/>
<dbReference type="Pfam" id="PF21355">
    <property type="entry name" value="TRAF-mep_MATH"/>
    <property type="match status" value="1"/>
</dbReference>
<dbReference type="GO" id="GO:0005737">
    <property type="term" value="C:cytoplasm"/>
    <property type="evidence" value="ECO:0007669"/>
    <property type="project" value="UniProtKB-SubCell"/>
</dbReference>
<evidence type="ECO:0000256" key="10">
    <source>
        <dbReference type="ARBA" id="ARBA00023054"/>
    </source>
</evidence>
<dbReference type="InterPro" id="IPR013083">
    <property type="entry name" value="Znf_RING/FYVE/PHD"/>
</dbReference>
<feature type="zinc finger region" description="TRAF-type" evidence="12">
    <location>
        <begin position="105"/>
        <end position="162"/>
    </location>
</feature>
<dbReference type="InterPro" id="IPR012227">
    <property type="entry name" value="TNF_rcpt-assoc_TRAF_met"/>
</dbReference>
<dbReference type="InterPro" id="IPR001293">
    <property type="entry name" value="Znf_TRAF"/>
</dbReference>
<evidence type="ECO:0000256" key="2">
    <source>
        <dbReference type="ARBA" id="ARBA00022490"/>
    </source>
</evidence>
<dbReference type="Pfam" id="PF02176">
    <property type="entry name" value="zf-TRAF"/>
    <property type="match status" value="2"/>
</dbReference>
<dbReference type="GO" id="GO:0009898">
    <property type="term" value="C:cytoplasmic side of plasma membrane"/>
    <property type="evidence" value="ECO:0007669"/>
    <property type="project" value="TreeGrafter"/>
</dbReference>
<dbReference type="InterPro" id="IPR049342">
    <property type="entry name" value="TRAF1-6_MATH_dom"/>
</dbReference>
<keyword evidence="4" id="KW-0053">Apoptosis</keyword>
<proteinExistence type="inferred from homology"/>
<dbReference type="GO" id="GO:0007165">
    <property type="term" value="P:signal transduction"/>
    <property type="evidence" value="ECO:0007669"/>
    <property type="project" value="InterPro"/>
</dbReference>
<dbReference type="Proteomes" id="UP000812440">
    <property type="component" value="Unassembled WGS sequence"/>
</dbReference>
<dbReference type="FunFam" id="3.30.40.10:FF:000356">
    <property type="entry name" value="TNF receptor-associated factor"/>
    <property type="match status" value="1"/>
</dbReference>
<comment type="caution">
    <text evidence="15">The sequence shown here is derived from an EMBL/GenBank/DDBJ whole genome shotgun (WGS) entry which is preliminary data.</text>
</comment>
<feature type="domain" description="MATH" evidence="13">
    <location>
        <begin position="324"/>
        <end position="472"/>
    </location>
</feature>
<dbReference type="GO" id="GO:0006915">
    <property type="term" value="P:apoptotic process"/>
    <property type="evidence" value="ECO:0007669"/>
    <property type="project" value="UniProtKB-KW"/>
</dbReference>
<dbReference type="GO" id="GO:0043122">
    <property type="term" value="P:regulation of canonical NF-kappaB signal transduction"/>
    <property type="evidence" value="ECO:0007669"/>
    <property type="project" value="TreeGrafter"/>
</dbReference>
<evidence type="ECO:0000256" key="12">
    <source>
        <dbReference type="PROSITE-ProRule" id="PRU00207"/>
    </source>
</evidence>
<evidence type="ECO:0000256" key="7">
    <source>
        <dbReference type="ARBA" id="ARBA00022771"/>
    </source>
</evidence>
<keyword evidence="2 11" id="KW-0963">Cytoplasm</keyword>
<dbReference type="GO" id="GO:0042981">
    <property type="term" value="P:regulation of apoptotic process"/>
    <property type="evidence" value="ECO:0007669"/>
    <property type="project" value="InterPro"/>
</dbReference>
<keyword evidence="3" id="KW-1017">Isopeptide bond</keyword>
<accession>A0A8T2IK16</accession>
<dbReference type="SUPFAM" id="SSF49599">
    <property type="entry name" value="TRAF domain-like"/>
    <property type="match status" value="3"/>
</dbReference>
<evidence type="ECO:0000259" key="13">
    <source>
        <dbReference type="PROSITE" id="PS50144"/>
    </source>
</evidence>
<gene>
    <name evidence="15" type="ORF">GDO86_019817</name>
</gene>
<evidence type="ECO:0000259" key="14">
    <source>
        <dbReference type="PROSITE" id="PS50145"/>
    </source>
</evidence>
<comment type="similarity">
    <text evidence="11">Belongs to the TNF receptor-associated factor family.</text>
</comment>
<reference evidence="15" key="1">
    <citation type="thesis" date="2020" institute="ProQuest LLC" country="789 East Eisenhower Parkway, Ann Arbor, MI, USA">
        <title>Comparative Genomics and Chromosome Evolution.</title>
        <authorList>
            <person name="Mudd A.B."/>
        </authorList>
    </citation>
    <scope>NUCLEOTIDE SEQUENCE</scope>
    <source>
        <strain evidence="15">Female2</strain>
        <tissue evidence="15">Blood</tissue>
    </source>
</reference>
<dbReference type="EMBL" id="JAACNH010000544">
    <property type="protein sequence ID" value="KAG8430881.1"/>
    <property type="molecule type" value="Genomic_DNA"/>
</dbReference>
<feature type="zinc finger region" description="TRAF-type" evidence="12">
    <location>
        <begin position="51"/>
        <end position="94"/>
    </location>
</feature>
<feature type="domain" description="TRAF-type" evidence="14">
    <location>
        <begin position="51"/>
        <end position="94"/>
    </location>
</feature>
<keyword evidence="7 12" id="KW-0863">Zinc-finger</keyword>
<keyword evidence="10" id="KW-0175">Coiled coil</keyword>
<dbReference type="PANTHER" id="PTHR10131:SF83">
    <property type="entry name" value="TNF RECEPTOR-ASSOCIATED FACTOR 5"/>
    <property type="match status" value="1"/>
</dbReference>
<evidence type="ECO:0000256" key="3">
    <source>
        <dbReference type="ARBA" id="ARBA00022499"/>
    </source>
</evidence>
<dbReference type="InterPro" id="IPR002083">
    <property type="entry name" value="MATH/TRAF_dom"/>
</dbReference>
<dbReference type="InterPro" id="IPR008974">
    <property type="entry name" value="TRAF-like"/>
</dbReference>
<organism evidence="15 16">
    <name type="scientific">Hymenochirus boettgeri</name>
    <name type="common">Congo dwarf clawed frog</name>
    <dbReference type="NCBI Taxonomy" id="247094"/>
    <lineage>
        <taxon>Eukaryota</taxon>
        <taxon>Metazoa</taxon>
        <taxon>Chordata</taxon>
        <taxon>Craniata</taxon>
        <taxon>Vertebrata</taxon>
        <taxon>Euteleostomi</taxon>
        <taxon>Amphibia</taxon>
        <taxon>Batrachia</taxon>
        <taxon>Anura</taxon>
        <taxon>Pipoidea</taxon>
        <taxon>Pipidae</taxon>
        <taxon>Pipinae</taxon>
        <taxon>Hymenochirus</taxon>
    </lineage>
</organism>
<keyword evidence="9" id="KW-0832">Ubl conjugation</keyword>
<dbReference type="GO" id="GO:0008270">
    <property type="term" value="F:zinc ion binding"/>
    <property type="evidence" value="ECO:0007669"/>
    <property type="project" value="UniProtKB-UniRule"/>
</dbReference>
<dbReference type="SMART" id="SM00061">
    <property type="entry name" value="MATH"/>
    <property type="match status" value="1"/>
</dbReference>
<dbReference type="Gene3D" id="2.60.210.10">
    <property type="entry name" value="Apoptosis, Tumor Necrosis Factor Receptor Associated Protein 2, Chain A"/>
    <property type="match status" value="1"/>
</dbReference>
<evidence type="ECO:0000256" key="11">
    <source>
        <dbReference type="PIRNR" id="PIRNR015614"/>
    </source>
</evidence>
<evidence type="ECO:0000313" key="16">
    <source>
        <dbReference type="Proteomes" id="UP000812440"/>
    </source>
</evidence>
<dbReference type="PANTHER" id="PTHR10131">
    <property type="entry name" value="TNF RECEPTOR ASSOCIATED FACTOR"/>
    <property type="match status" value="1"/>
</dbReference>
<dbReference type="GO" id="GO:0005164">
    <property type="term" value="F:tumor necrosis factor receptor binding"/>
    <property type="evidence" value="ECO:0007669"/>
    <property type="project" value="UniProtKB-UniRule"/>
</dbReference>
<evidence type="ECO:0000256" key="9">
    <source>
        <dbReference type="ARBA" id="ARBA00022843"/>
    </source>
</evidence>
<keyword evidence="5 11" id="KW-0479">Metal-binding</keyword>
<protein>
    <recommendedName>
        <fullName evidence="11">TNF receptor-associated factor</fullName>
    </recommendedName>
</protein>
<feature type="domain" description="TRAF-type" evidence="14">
    <location>
        <begin position="105"/>
        <end position="162"/>
    </location>
</feature>
<sequence length="480" mass="55203">MPIVITPGREEFSTRIFTDNCCKREVLNLLVYCKNSPCCDGKIPLGRYQEHLTQCAFESVQCTNEGCQDKMPRKDLKGHLEKECKLRLEICAHCNKVMASINLTVHIGSDCPKYPVPCPNNCSVTSPRAELGDHLAVCPEAELQCPFSNYGCHVKVRRAQMKEHEEKFVRDHMLYVLNCNSKLEKQVLQLWQNLELKEQQIQQLSETVKRWERDCTQFLVGTNGHPLSSTQALSCYIDKALGLEEQVAQLVQLVRKEQNHFDLGTILEVAESTKQRLSHMETYRDLLENLDCQFKKHDVELNNHRTLLSCNEERFRLLEGTSFNGKLIWKITDYEKKKQEAIEGRVVSLFSQHFYTSHYGYRMGARVYLNGDGSGKGAYLSLYVVVMKGEYDSLLAWPFKQKVTLMMLDQSGRKNHITDVFRADPHSSSFKRPDNEMNIASGCPRFVSHVQLENPKNACYIKDDTLFIKVTVDLTDLEEL</sequence>
<evidence type="ECO:0000256" key="6">
    <source>
        <dbReference type="ARBA" id="ARBA00022737"/>
    </source>
</evidence>
<keyword evidence="16" id="KW-1185">Reference proteome</keyword>
<dbReference type="FunFam" id="2.60.210.10:FF:000001">
    <property type="entry name" value="TNF receptor-associated factor"/>
    <property type="match status" value="1"/>
</dbReference>
<comment type="subcellular location">
    <subcellularLocation>
        <location evidence="1 11">Cytoplasm</location>
    </subcellularLocation>
</comment>